<keyword evidence="4" id="KW-0548">Nucleotidyltransferase</keyword>
<dbReference type="PANTHER" id="PTHR45138">
    <property type="entry name" value="REGULATORY COMPONENTS OF SENSORY TRANSDUCTION SYSTEM"/>
    <property type="match status" value="1"/>
</dbReference>
<dbReference type="InterPro" id="IPR043128">
    <property type="entry name" value="Rev_trsase/Diguanyl_cyclase"/>
</dbReference>
<evidence type="ECO:0000313" key="5">
    <source>
        <dbReference type="Proteomes" id="UP001258207"/>
    </source>
</evidence>
<dbReference type="GO" id="GO:0043709">
    <property type="term" value="P:cell adhesion involved in single-species biofilm formation"/>
    <property type="evidence" value="ECO:0007669"/>
    <property type="project" value="TreeGrafter"/>
</dbReference>
<dbReference type="SUPFAM" id="SSF55073">
    <property type="entry name" value="Nucleotide cyclase"/>
    <property type="match status" value="1"/>
</dbReference>
<evidence type="ECO:0000259" key="3">
    <source>
        <dbReference type="PROSITE" id="PS50887"/>
    </source>
</evidence>
<dbReference type="PROSITE" id="PS50887">
    <property type="entry name" value="GGDEF"/>
    <property type="match status" value="1"/>
</dbReference>
<dbReference type="InterPro" id="IPR029787">
    <property type="entry name" value="Nucleotide_cyclase"/>
</dbReference>
<evidence type="ECO:0000256" key="1">
    <source>
        <dbReference type="ARBA" id="ARBA00012528"/>
    </source>
</evidence>
<feature type="transmembrane region" description="Helical" evidence="2">
    <location>
        <begin position="85"/>
        <end position="108"/>
    </location>
</feature>
<dbReference type="NCBIfam" id="TIGR00254">
    <property type="entry name" value="GGDEF"/>
    <property type="match status" value="1"/>
</dbReference>
<dbReference type="GO" id="GO:0052621">
    <property type="term" value="F:diguanylate cyclase activity"/>
    <property type="evidence" value="ECO:0007669"/>
    <property type="project" value="UniProtKB-EC"/>
</dbReference>
<dbReference type="PANTHER" id="PTHR45138:SF24">
    <property type="entry name" value="DIGUANYLATE CYCLASE DGCC-RELATED"/>
    <property type="match status" value="1"/>
</dbReference>
<dbReference type="CDD" id="cd01949">
    <property type="entry name" value="GGDEF"/>
    <property type="match status" value="1"/>
</dbReference>
<proteinExistence type="predicted"/>
<keyword evidence="4" id="KW-0808">Transferase</keyword>
<dbReference type="InterPro" id="IPR000160">
    <property type="entry name" value="GGDEF_dom"/>
</dbReference>
<name>A0AAJ6LX81_9PSED</name>
<feature type="transmembrane region" description="Helical" evidence="2">
    <location>
        <begin position="43"/>
        <end position="64"/>
    </location>
</feature>
<gene>
    <name evidence="4" type="ORF">RI108_13755</name>
</gene>
<dbReference type="SMART" id="SM00267">
    <property type="entry name" value="GGDEF"/>
    <property type="match status" value="1"/>
</dbReference>
<dbReference type="InterPro" id="IPR007894">
    <property type="entry name" value="MASE2"/>
</dbReference>
<sequence length="356" mass="38855">MPLSRRELGETFARRIYGPRSIGCLLSATFIGTVLGVDPDTPMWAWAAMLTNLMVWPTLAYLLARRAADPFAVELRSLALDGLFAGGWAGLMALNLLPSVLLLSMVAMNAMAAGGWRLLRITVGLQGAGLFLALGQRSFELSLATSALQQLACLPMLIIYPLIVARASYAVSVQLAVHKKAFKLISKLDGMTRLLHHASWMEKLVEIFPRCRRGEVIAMVALIDIDNFKRINDEHGHLMGDAIIGRLANLLRSGLGASAAPGRYGGDEFCLLLFDMSLGEATQRLDDIRRQFSDWVDATVPIEVTLSIGLVPYSHQYASERDWIKATDEALYRAKRSGKNQLCVQHSEAGGSTAGA</sequence>
<dbReference type="Gene3D" id="3.30.70.270">
    <property type="match status" value="1"/>
</dbReference>
<feature type="transmembrane region" description="Helical" evidence="2">
    <location>
        <begin position="114"/>
        <end position="134"/>
    </location>
</feature>
<evidence type="ECO:0000313" key="4">
    <source>
        <dbReference type="EMBL" id="WNC08375.1"/>
    </source>
</evidence>
<keyword evidence="2" id="KW-0472">Membrane</keyword>
<dbReference type="GO" id="GO:0005886">
    <property type="term" value="C:plasma membrane"/>
    <property type="evidence" value="ECO:0007669"/>
    <property type="project" value="TreeGrafter"/>
</dbReference>
<dbReference type="RefSeq" id="WP_310791278.1">
    <property type="nucleotide sequence ID" value="NZ_CP134081.1"/>
</dbReference>
<reference evidence="4" key="1">
    <citation type="submission" date="2023-09" db="EMBL/GenBank/DDBJ databases">
        <title>First report of Pseudomonas coleopterorum DJ13 causing leaf spot on Rhododendron pulchrum Sweet in China.</title>
        <authorList>
            <person name="Zhang Y."/>
        </authorList>
    </citation>
    <scope>NUCLEOTIDE SEQUENCE</scope>
    <source>
        <strain evidence="4">DJ13</strain>
    </source>
</reference>
<dbReference type="GO" id="GO:1902201">
    <property type="term" value="P:negative regulation of bacterial-type flagellum-dependent cell motility"/>
    <property type="evidence" value="ECO:0007669"/>
    <property type="project" value="TreeGrafter"/>
</dbReference>
<feature type="domain" description="GGDEF" evidence="3">
    <location>
        <begin position="216"/>
        <end position="347"/>
    </location>
</feature>
<organism evidence="4 5">
    <name type="scientific">Pseudomonas coleopterorum</name>
    <dbReference type="NCBI Taxonomy" id="1605838"/>
    <lineage>
        <taxon>Bacteria</taxon>
        <taxon>Pseudomonadati</taxon>
        <taxon>Pseudomonadota</taxon>
        <taxon>Gammaproteobacteria</taxon>
        <taxon>Pseudomonadales</taxon>
        <taxon>Pseudomonadaceae</taxon>
        <taxon>Pseudomonas</taxon>
    </lineage>
</organism>
<dbReference type="Pfam" id="PF05230">
    <property type="entry name" value="MASE2"/>
    <property type="match status" value="1"/>
</dbReference>
<evidence type="ECO:0000256" key="2">
    <source>
        <dbReference type="SAM" id="Phobius"/>
    </source>
</evidence>
<dbReference type="InterPro" id="IPR050469">
    <property type="entry name" value="Diguanylate_Cyclase"/>
</dbReference>
<dbReference type="EC" id="2.7.7.65" evidence="1"/>
<protein>
    <recommendedName>
        <fullName evidence="1">diguanylate cyclase</fullName>
        <ecNumber evidence="1">2.7.7.65</ecNumber>
    </recommendedName>
</protein>
<feature type="transmembrane region" description="Helical" evidence="2">
    <location>
        <begin position="21"/>
        <end position="37"/>
    </location>
</feature>
<dbReference type="EMBL" id="CP134081">
    <property type="protein sequence ID" value="WNC08375.1"/>
    <property type="molecule type" value="Genomic_DNA"/>
</dbReference>
<dbReference type="Proteomes" id="UP001258207">
    <property type="component" value="Chromosome"/>
</dbReference>
<accession>A0AAJ6LX81</accession>
<dbReference type="Pfam" id="PF00990">
    <property type="entry name" value="GGDEF"/>
    <property type="match status" value="1"/>
</dbReference>
<dbReference type="AlphaFoldDB" id="A0AAJ6LX81"/>
<keyword evidence="2" id="KW-0812">Transmembrane</keyword>
<keyword evidence="2" id="KW-1133">Transmembrane helix</keyword>